<keyword evidence="4" id="KW-1185">Reference proteome</keyword>
<evidence type="ECO:0000313" key="2">
    <source>
        <dbReference type="EMBL" id="TCU90175.1"/>
    </source>
</evidence>
<reference evidence="1 3" key="1">
    <citation type="submission" date="2018-06" db="EMBL/GenBank/DDBJ databases">
        <authorList>
            <consortium name="Pathogen Informatics"/>
            <person name="Doyle S."/>
        </authorList>
    </citation>
    <scope>NUCLEOTIDE SEQUENCE [LARGE SCALE GENOMIC DNA]</scope>
    <source>
        <strain evidence="1 3">NCTC11159</strain>
    </source>
</reference>
<evidence type="ECO:0000313" key="4">
    <source>
        <dbReference type="Proteomes" id="UP000295794"/>
    </source>
</evidence>
<gene>
    <name evidence="2" type="ORF">EV682_101196</name>
    <name evidence="1" type="ORF">NCTC11159_00215</name>
</gene>
<accession>A0A377Q316</accession>
<organism evidence="1 3">
    <name type="scientific">Iodobacter fluviatilis</name>
    <dbReference type="NCBI Taxonomy" id="537"/>
    <lineage>
        <taxon>Bacteria</taxon>
        <taxon>Pseudomonadati</taxon>
        <taxon>Pseudomonadota</taxon>
        <taxon>Betaproteobacteria</taxon>
        <taxon>Neisseriales</taxon>
        <taxon>Chitinibacteraceae</taxon>
        <taxon>Iodobacter</taxon>
    </lineage>
</organism>
<sequence length="491" mass="53489">MSIGIEILSFLVPSLNQPIELFFSSLMFGGAGMTIYQVNKTAKAENWENNWNGGTINDSSDDLDAEHGSVSDISHAVATKWEKLSEAMPGILLILGLLGTFLGLGIALNKASSILSASSAAGMDESMSHLMEMMQGLGTKFKTSTWGIISFLTLKVWFSKNDFEEQRLRWCIRKVKGELDSKRLSETASKQNEQAQFIGAIQQLGEHLSNTFQEETVASREILQQNKAALGAITSLLKLQLDKNETIAQHSLATRNTLQDFVDKNLENLGSMKESSSDMAKAAAKVGDSAGKLQLVISNFDDGVKDVLQTLKKDLGDTISDMNNSFSRNMGEMSENLNQATTGIANAVNSLSNSVGATMSSVENSIGKSQKIQEKAAGEFETTSISLNENIEAMTQLVLKLQDSIKSGLKAVSDSNQKVSSLNSRYSDITEKSDVTVNKIQEFVEHLKSANNTENTKLALNKILGAIDKLEHGIIFSIKNNSNRNNLELIK</sequence>
<dbReference type="EMBL" id="UGHR01000001">
    <property type="protein sequence ID" value="STQ89202.1"/>
    <property type="molecule type" value="Genomic_DNA"/>
</dbReference>
<dbReference type="Proteomes" id="UP000255108">
    <property type="component" value="Unassembled WGS sequence"/>
</dbReference>
<dbReference type="OrthoDB" id="8585483at2"/>
<name>A0A377Q316_9NEIS</name>
<dbReference type="EMBL" id="SMBT01000001">
    <property type="protein sequence ID" value="TCU90175.1"/>
    <property type="molecule type" value="Genomic_DNA"/>
</dbReference>
<evidence type="ECO:0000313" key="1">
    <source>
        <dbReference type="EMBL" id="STQ89202.1"/>
    </source>
</evidence>
<proteinExistence type="predicted"/>
<dbReference type="Gene3D" id="1.20.120.20">
    <property type="entry name" value="Apolipoprotein"/>
    <property type="match status" value="1"/>
</dbReference>
<protein>
    <submittedName>
        <fullName evidence="1">Uncharacterized protein</fullName>
    </submittedName>
</protein>
<reference evidence="2 4" key="2">
    <citation type="submission" date="2019-03" db="EMBL/GenBank/DDBJ databases">
        <title>Genomic Encyclopedia of Type Strains, Phase IV (KMG-IV): sequencing the most valuable type-strain genomes for metagenomic binning, comparative biology and taxonomic classification.</title>
        <authorList>
            <person name="Goeker M."/>
        </authorList>
    </citation>
    <scope>NUCLEOTIDE SEQUENCE [LARGE SCALE GENOMIC DNA]</scope>
    <source>
        <strain evidence="2 4">DSM 3764</strain>
    </source>
</reference>
<dbReference type="RefSeq" id="WP_115225684.1">
    <property type="nucleotide sequence ID" value="NZ_CAWOLO010000001.1"/>
</dbReference>
<evidence type="ECO:0000313" key="3">
    <source>
        <dbReference type="Proteomes" id="UP000255108"/>
    </source>
</evidence>
<dbReference type="Proteomes" id="UP000295794">
    <property type="component" value="Unassembled WGS sequence"/>
</dbReference>
<dbReference type="AlphaFoldDB" id="A0A377Q316"/>